<comment type="catalytic activity">
    <reaction evidence="11">
        <text>L-aspartate 4-semialdehyde + pyruvate = (2S,4S)-4-hydroxy-2,3,4,5-tetrahydrodipicolinate + H2O + H(+)</text>
        <dbReference type="Rhea" id="RHEA:34171"/>
        <dbReference type="ChEBI" id="CHEBI:15361"/>
        <dbReference type="ChEBI" id="CHEBI:15377"/>
        <dbReference type="ChEBI" id="CHEBI:15378"/>
        <dbReference type="ChEBI" id="CHEBI:67139"/>
        <dbReference type="ChEBI" id="CHEBI:537519"/>
        <dbReference type="EC" id="4.3.3.7"/>
    </reaction>
</comment>
<dbReference type="AlphaFoldDB" id="A0A1S8CRW0"/>
<reference evidence="16 17" key="1">
    <citation type="submission" date="2016-10" db="EMBL/GenBank/DDBJ databases">
        <title>Draft Genome sequence of Alkanindiges sp. strain H1.</title>
        <authorList>
            <person name="Subhash Y."/>
            <person name="Lee S."/>
        </authorList>
    </citation>
    <scope>NUCLEOTIDE SEQUENCE [LARGE SCALE GENOMIC DNA]</scope>
    <source>
        <strain evidence="16 17">H1</strain>
    </source>
</reference>
<feature type="active site" description="Schiff-base intermediate with substrate" evidence="14">
    <location>
        <position position="168"/>
    </location>
</feature>
<evidence type="ECO:0000256" key="1">
    <source>
        <dbReference type="ARBA" id="ARBA00003294"/>
    </source>
</evidence>
<name>A0A1S8CRW0_9GAMM</name>
<dbReference type="Proteomes" id="UP000192132">
    <property type="component" value="Unassembled WGS sequence"/>
</dbReference>
<dbReference type="EC" id="4.3.3.7" evidence="4 12"/>
<keyword evidence="6" id="KW-0028">Amino-acid biosynthesis</keyword>
<evidence type="ECO:0000256" key="6">
    <source>
        <dbReference type="ARBA" id="ARBA00022605"/>
    </source>
</evidence>
<comment type="function">
    <text evidence="1">Catalyzes the condensation of (S)-aspartate-beta-semialdehyde [(S)-ASA] and pyruvate to 4-hydroxy-tetrahydrodipicolinate (HTPA).</text>
</comment>
<dbReference type="InterPro" id="IPR002220">
    <property type="entry name" value="DapA-like"/>
</dbReference>
<dbReference type="UniPathway" id="UPA00034">
    <property type="reaction ID" value="UER00017"/>
</dbReference>
<feature type="active site" description="Proton donor/acceptor" evidence="14">
    <location>
        <position position="140"/>
    </location>
</feature>
<dbReference type="SUPFAM" id="SSF51569">
    <property type="entry name" value="Aldolase"/>
    <property type="match status" value="1"/>
</dbReference>
<evidence type="ECO:0000256" key="4">
    <source>
        <dbReference type="ARBA" id="ARBA00012086"/>
    </source>
</evidence>
<keyword evidence="8" id="KW-0457">Lysine biosynthesis</keyword>
<dbReference type="InterPro" id="IPR005263">
    <property type="entry name" value="DapA"/>
</dbReference>
<feature type="binding site" evidence="15">
    <location>
        <position position="53"/>
    </location>
    <ligand>
        <name>pyruvate</name>
        <dbReference type="ChEBI" id="CHEBI:15361"/>
    </ligand>
</feature>
<dbReference type="RefSeq" id="WP_076878966.1">
    <property type="nucleotide sequence ID" value="NZ_MLCN01000034.1"/>
</dbReference>
<comment type="pathway">
    <text evidence="2">Amino-acid biosynthesis; L-lysine biosynthesis via DAP pathway; (S)-tetrahydrodipicolinate from L-aspartate: step 3/4.</text>
</comment>
<evidence type="ECO:0000256" key="8">
    <source>
        <dbReference type="ARBA" id="ARBA00023154"/>
    </source>
</evidence>
<sequence length="297" mass="32051">MTFDFSGIWIPLITPLQADDASMDAGVDHSALTRLVEQYRSSGIRGFASLSTTGEASLLCYEEQDAILGITLKAAQGLPVIAGLTANTFVQACERIAQLSQYDIAGIMLSSPSYIRPSQQGLVEYFIRLADLSEKPLVIYEIPYRTGVRLELPSLLALARHPNIQAIKDCAGSLAITQALIEDGNLQVLAGEDFNIFNTLCMGGHGAIAAATHIRPDLYISMMHAIQAGELNKARQIFASVSPLMQQLFAEPNPAPLKGLLAQQGHIANQLRFPLLPPSTALVEQLSSLAQQLIPKT</sequence>
<comment type="caution">
    <text evidence="16">The sequence shown here is derived from an EMBL/GenBank/DDBJ whole genome shotgun (WGS) entry which is preliminary data.</text>
</comment>
<dbReference type="InterPro" id="IPR013785">
    <property type="entry name" value="Aldolase_TIM"/>
</dbReference>
<dbReference type="Gene3D" id="3.20.20.70">
    <property type="entry name" value="Aldolase class I"/>
    <property type="match status" value="1"/>
</dbReference>
<keyword evidence="5" id="KW-0963">Cytoplasm</keyword>
<evidence type="ECO:0000256" key="11">
    <source>
        <dbReference type="ARBA" id="ARBA00047836"/>
    </source>
</evidence>
<evidence type="ECO:0000256" key="10">
    <source>
        <dbReference type="ARBA" id="ARBA00023270"/>
    </source>
</evidence>
<accession>A0A1S8CRW0</accession>
<dbReference type="NCBIfam" id="TIGR00674">
    <property type="entry name" value="dapA"/>
    <property type="match status" value="1"/>
</dbReference>
<proteinExistence type="inferred from homology"/>
<evidence type="ECO:0000256" key="14">
    <source>
        <dbReference type="PIRSR" id="PIRSR001365-1"/>
    </source>
</evidence>
<dbReference type="GO" id="GO:0008840">
    <property type="term" value="F:4-hydroxy-tetrahydrodipicolinate synthase activity"/>
    <property type="evidence" value="ECO:0007669"/>
    <property type="project" value="UniProtKB-UniRule"/>
</dbReference>
<comment type="similarity">
    <text evidence="3 13">Belongs to the DapA family.</text>
</comment>
<dbReference type="PANTHER" id="PTHR12128">
    <property type="entry name" value="DIHYDRODIPICOLINATE SYNTHASE"/>
    <property type="match status" value="1"/>
</dbReference>
<evidence type="ECO:0000256" key="12">
    <source>
        <dbReference type="NCBIfam" id="TIGR00674"/>
    </source>
</evidence>
<evidence type="ECO:0000256" key="5">
    <source>
        <dbReference type="ARBA" id="ARBA00022490"/>
    </source>
</evidence>
<evidence type="ECO:0000256" key="13">
    <source>
        <dbReference type="PIRNR" id="PIRNR001365"/>
    </source>
</evidence>
<dbReference type="PANTHER" id="PTHR12128:SF66">
    <property type="entry name" value="4-HYDROXY-2-OXOGLUTARATE ALDOLASE, MITOCHONDRIAL"/>
    <property type="match status" value="1"/>
</dbReference>
<feature type="binding site" evidence="15">
    <location>
        <position position="208"/>
    </location>
    <ligand>
        <name>pyruvate</name>
        <dbReference type="ChEBI" id="CHEBI:15361"/>
    </ligand>
</feature>
<dbReference type="PIRSF" id="PIRSF001365">
    <property type="entry name" value="DHDPS"/>
    <property type="match status" value="1"/>
</dbReference>
<evidence type="ECO:0000313" key="16">
    <source>
        <dbReference type="EMBL" id="ONG38353.1"/>
    </source>
</evidence>
<gene>
    <name evidence="16" type="ORF">BKE30_12635</name>
</gene>
<evidence type="ECO:0000256" key="15">
    <source>
        <dbReference type="PIRSR" id="PIRSR001365-2"/>
    </source>
</evidence>
<evidence type="ECO:0000256" key="2">
    <source>
        <dbReference type="ARBA" id="ARBA00005120"/>
    </source>
</evidence>
<dbReference type="GO" id="GO:0019877">
    <property type="term" value="P:diaminopimelate biosynthetic process"/>
    <property type="evidence" value="ECO:0007669"/>
    <property type="project" value="UniProtKB-KW"/>
</dbReference>
<evidence type="ECO:0000313" key="17">
    <source>
        <dbReference type="Proteomes" id="UP000192132"/>
    </source>
</evidence>
<dbReference type="CDD" id="cd00950">
    <property type="entry name" value="DHDPS"/>
    <property type="match status" value="1"/>
</dbReference>
<dbReference type="Pfam" id="PF00701">
    <property type="entry name" value="DHDPS"/>
    <property type="match status" value="1"/>
</dbReference>
<keyword evidence="7" id="KW-0220">Diaminopimelate biosynthesis</keyword>
<evidence type="ECO:0000256" key="9">
    <source>
        <dbReference type="ARBA" id="ARBA00023239"/>
    </source>
</evidence>
<dbReference type="GO" id="GO:0009089">
    <property type="term" value="P:lysine biosynthetic process via diaminopimelate"/>
    <property type="evidence" value="ECO:0007669"/>
    <property type="project" value="UniProtKB-UniRule"/>
</dbReference>
<keyword evidence="10" id="KW-0704">Schiff base</keyword>
<dbReference type="EMBL" id="MLCN01000034">
    <property type="protein sequence ID" value="ONG38353.1"/>
    <property type="molecule type" value="Genomic_DNA"/>
</dbReference>
<keyword evidence="17" id="KW-1185">Reference proteome</keyword>
<protein>
    <recommendedName>
        <fullName evidence="4 12">4-hydroxy-tetrahydrodipicolinate synthase</fullName>
        <ecNumber evidence="4 12">4.3.3.7</ecNumber>
    </recommendedName>
</protein>
<keyword evidence="9 13" id="KW-0456">Lyase</keyword>
<organism evidence="16 17">
    <name type="scientific">Alkanindiges hydrocarboniclasticus</name>
    <dbReference type="NCBI Taxonomy" id="1907941"/>
    <lineage>
        <taxon>Bacteria</taxon>
        <taxon>Pseudomonadati</taxon>
        <taxon>Pseudomonadota</taxon>
        <taxon>Gammaproteobacteria</taxon>
        <taxon>Moraxellales</taxon>
        <taxon>Moraxellaceae</taxon>
        <taxon>Alkanindiges</taxon>
    </lineage>
</organism>
<dbReference type="STRING" id="1907941.BKE30_12635"/>
<dbReference type="PRINTS" id="PR00146">
    <property type="entry name" value="DHPICSNTHASE"/>
</dbReference>
<evidence type="ECO:0000256" key="7">
    <source>
        <dbReference type="ARBA" id="ARBA00022915"/>
    </source>
</evidence>
<dbReference type="SMART" id="SM01130">
    <property type="entry name" value="DHDPS"/>
    <property type="match status" value="1"/>
</dbReference>
<evidence type="ECO:0000256" key="3">
    <source>
        <dbReference type="ARBA" id="ARBA00007592"/>
    </source>
</evidence>
<dbReference type="OrthoDB" id="9782828at2"/>